<sequence>MAGRIYGAHGALGMFQFGYYIFLHKRSKPLVHGELSQLFSLFLPLEFLLDESVKFHYKKPGAILKGILMAAILAALILQMTGSVMFIQSTRFFQVLLPVSIFFYTGMVMFEAVWDKNKAGALWSTPMLILTASCIMELVYYVRNVVYASSRYFLIGTMIFCFFMCMIGGVQIRKSIETSRRERAGISALADEPGDRRAEEVPGHPSGA</sequence>
<evidence type="ECO:0000313" key="4">
    <source>
        <dbReference type="Proteomes" id="UP000466864"/>
    </source>
</evidence>
<proteinExistence type="predicted"/>
<keyword evidence="2" id="KW-0472">Membrane</keyword>
<feature type="transmembrane region" description="Helical" evidence="2">
    <location>
        <begin position="121"/>
        <end position="140"/>
    </location>
</feature>
<reference evidence="3 4" key="1">
    <citation type="submission" date="2019-08" db="EMBL/GenBank/DDBJ databases">
        <title>In-depth cultivation of the pig gut microbiome towards novel bacterial diversity and tailored functional studies.</title>
        <authorList>
            <person name="Wylensek D."/>
            <person name="Hitch T.C.A."/>
            <person name="Clavel T."/>
        </authorList>
    </citation>
    <scope>NUCLEOTIDE SEQUENCE [LARGE SCALE GENOMIC DNA]</scope>
    <source>
        <strain evidence="3 4">Oil+RF-744-WCA-WT-13</strain>
    </source>
</reference>
<keyword evidence="2" id="KW-0812">Transmembrane</keyword>
<dbReference type="EMBL" id="VUMV01000001">
    <property type="protein sequence ID" value="MST81225.1"/>
    <property type="molecule type" value="Genomic_DNA"/>
</dbReference>
<feature type="transmembrane region" description="Helical" evidence="2">
    <location>
        <begin position="92"/>
        <end position="114"/>
    </location>
</feature>
<gene>
    <name evidence="3" type="ORF">FYJ60_02650</name>
</gene>
<dbReference type="AlphaFoldDB" id="A0A7X2P6P0"/>
<keyword evidence="4" id="KW-1185">Reference proteome</keyword>
<name>A0A7X2P6P0_9FIRM</name>
<dbReference type="Proteomes" id="UP000466864">
    <property type="component" value="Unassembled WGS sequence"/>
</dbReference>
<evidence type="ECO:0000256" key="2">
    <source>
        <dbReference type="SAM" id="Phobius"/>
    </source>
</evidence>
<comment type="caution">
    <text evidence="3">The sequence shown here is derived from an EMBL/GenBank/DDBJ whole genome shotgun (WGS) entry which is preliminary data.</text>
</comment>
<accession>A0A7X2P6P0</accession>
<dbReference type="RefSeq" id="WP_154457016.1">
    <property type="nucleotide sequence ID" value="NZ_VUMV01000001.1"/>
</dbReference>
<feature type="compositionally biased region" description="Basic and acidic residues" evidence="1">
    <location>
        <begin position="193"/>
        <end position="202"/>
    </location>
</feature>
<keyword evidence="2" id="KW-1133">Transmembrane helix</keyword>
<feature type="region of interest" description="Disordered" evidence="1">
    <location>
        <begin position="185"/>
        <end position="208"/>
    </location>
</feature>
<evidence type="ECO:0000313" key="3">
    <source>
        <dbReference type="EMBL" id="MST81225.1"/>
    </source>
</evidence>
<feature type="transmembrane region" description="Helical" evidence="2">
    <location>
        <begin position="152"/>
        <end position="172"/>
    </location>
</feature>
<feature type="transmembrane region" description="Helical" evidence="2">
    <location>
        <begin position="6"/>
        <end position="23"/>
    </location>
</feature>
<feature type="transmembrane region" description="Helical" evidence="2">
    <location>
        <begin position="62"/>
        <end position="86"/>
    </location>
</feature>
<protein>
    <submittedName>
        <fullName evidence="3">Uncharacterized protein</fullName>
    </submittedName>
</protein>
<organism evidence="3 4">
    <name type="scientific">Bilifractor porci</name>
    <dbReference type="NCBI Taxonomy" id="2606636"/>
    <lineage>
        <taxon>Bacteria</taxon>
        <taxon>Bacillati</taxon>
        <taxon>Bacillota</taxon>
        <taxon>Clostridia</taxon>
        <taxon>Lachnospirales</taxon>
        <taxon>Lachnospiraceae</taxon>
        <taxon>Bilifractor</taxon>
    </lineage>
</organism>
<evidence type="ECO:0000256" key="1">
    <source>
        <dbReference type="SAM" id="MobiDB-lite"/>
    </source>
</evidence>